<evidence type="ECO:0000313" key="3">
    <source>
        <dbReference type="EMBL" id="KAI7751504.1"/>
    </source>
</evidence>
<evidence type="ECO:0000313" key="4">
    <source>
        <dbReference type="Proteomes" id="UP001206925"/>
    </source>
</evidence>
<feature type="transmembrane region" description="Helical" evidence="2">
    <location>
        <begin position="37"/>
        <end position="65"/>
    </location>
</feature>
<feature type="non-terminal residue" evidence="3">
    <location>
        <position position="1"/>
    </location>
</feature>
<evidence type="ECO:0000256" key="1">
    <source>
        <dbReference type="ARBA" id="ARBA00009142"/>
    </source>
</evidence>
<dbReference type="PANTHER" id="PTHR14255:SF57">
    <property type="entry name" value="TRANSMEMBRANE PROTEIN TAUE-LIKE PROTEIN-RELATED"/>
    <property type="match status" value="1"/>
</dbReference>
<dbReference type="EMBL" id="JAMZMK010005882">
    <property type="protein sequence ID" value="KAI7751504.1"/>
    <property type="molecule type" value="Genomic_DNA"/>
</dbReference>
<feature type="transmembrane region" description="Helical" evidence="2">
    <location>
        <begin position="176"/>
        <end position="195"/>
    </location>
</feature>
<keyword evidence="2" id="KW-0472">Membrane</keyword>
<organism evidence="3 4">
    <name type="scientific">Ambrosia artemisiifolia</name>
    <name type="common">Common ragweed</name>
    <dbReference type="NCBI Taxonomy" id="4212"/>
    <lineage>
        <taxon>Eukaryota</taxon>
        <taxon>Viridiplantae</taxon>
        <taxon>Streptophyta</taxon>
        <taxon>Embryophyta</taxon>
        <taxon>Tracheophyta</taxon>
        <taxon>Spermatophyta</taxon>
        <taxon>Magnoliopsida</taxon>
        <taxon>eudicotyledons</taxon>
        <taxon>Gunneridae</taxon>
        <taxon>Pentapetalae</taxon>
        <taxon>asterids</taxon>
        <taxon>campanulids</taxon>
        <taxon>Asterales</taxon>
        <taxon>Asteraceae</taxon>
        <taxon>Asteroideae</taxon>
        <taxon>Heliantheae alliance</taxon>
        <taxon>Heliantheae</taxon>
        <taxon>Ambrosia</taxon>
    </lineage>
</organism>
<keyword evidence="2" id="KW-1133">Transmembrane helix</keyword>
<comment type="caution">
    <text evidence="3">The sequence shown here is derived from an EMBL/GenBank/DDBJ whole genome shotgun (WGS) entry which is preliminary data.</text>
</comment>
<dbReference type="Proteomes" id="UP001206925">
    <property type="component" value="Unassembled WGS sequence"/>
</dbReference>
<protein>
    <submittedName>
        <fullName evidence="3">Uncharacterized protein</fullName>
    </submittedName>
</protein>
<reference evidence="3" key="1">
    <citation type="submission" date="2022-06" db="EMBL/GenBank/DDBJ databases">
        <title>Uncovering the hologenomic basis of an extraordinary plant invasion.</title>
        <authorList>
            <person name="Bieker V.C."/>
            <person name="Martin M.D."/>
            <person name="Gilbert T."/>
            <person name="Hodgins K."/>
            <person name="Battlay P."/>
            <person name="Petersen B."/>
            <person name="Wilson J."/>
        </authorList>
    </citation>
    <scope>NUCLEOTIDE SEQUENCE</scope>
    <source>
        <strain evidence="3">AA19_3_7</strain>
        <tissue evidence="3">Leaf</tissue>
    </source>
</reference>
<evidence type="ECO:0000256" key="2">
    <source>
        <dbReference type="SAM" id="Phobius"/>
    </source>
</evidence>
<name>A0AAD5D2I9_AMBAR</name>
<dbReference type="GO" id="GO:0016567">
    <property type="term" value="P:protein ubiquitination"/>
    <property type="evidence" value="ECO:0007669"/>
    <property type="project" value="TreeGrafter"/>
</dbReference>
<sequence>MIMGASASSVWYNLRVQHPCREVPILDYDLALLFQPMLMLGITLGVALSVVFPYWLITILTILLFSGKAIINSLMCNDILLIGTSLRSFFKAIEMWKEETVMKKEMEKPREFVKSCGELLVDAYEPLIPIEEKTPMQIFRFNLRWKMLTALIVVWLAFLALQIIKNGLAVCSASYWVVTIIQFPVALIVFGYECIKLYKESKKRKNTGNPESVCEAAIDWTAPHLMFCAFCGVLGGTVGGLLGSGGGFILGPLLLEIGVIPQ</sequence>
<proteinExistence type="inferred from homology"/>
<comment type="similarity">
    <text evidence="1">Belongs to the 4-toluene sulfonate uptake permease (TSUP) (TC 2.A.102) family.</text>
</comment>
<keyword evidence="2" id="KW-0812">Transmembrane</keyword>
<dbReference type="GO" id="GO:0031464">
    <property type="term" value="C:Cul4A-RING E3 ubiquitin ligase complex"/>
    <property type="evidence" value="ECO:0007669"/>
    <property type="project" value="TreeGrafter"/>
</dbReference>
<feature type="transmembrane region" description="Helical" evidence="2">
    <location>
        <begin position="145"/>
        <end position="164"/>
    </location>
</feature>
<keyword evidence="4" id="KW-1185">Reference proteome</keyword>
<dbReference type="AlphaFoldDB" id="A0AAD5D2I9"/>
<accession>A0AAD5D2I9</accession>
<gene>
    <name evidence="3" type="ORF">M8C21_022416</name>
</gene>
<dbReference type="PANTHER" id="PTHR14255">
    <property type="entry name" value="CEREBLON"/>
    <property type="match status" value="1"/>
</dbReference>